<keyword evidence="1" id="KW-0694">RNA-binding</keyword>
<dbReference type="Pfam" id="PF01585">
    <property type="entry name" value="G-patch"/>
    <property type="match status" value="1"/>
</dbReference>
<sequence length="523" mass="57630">MADIERLRQRWESDEHWAMRREFILQHRDRFSENRLLCLAQTYVNMELLGCVYPTAVTECAYNAAPARQQFVGGFANRAGLGCESRKRPQESHDEGGFAKAARTTTGQIAPAQPRSPPASGPKDPILLPKFSAAAQLVKDDTIKGPNVIYKLQQVFTKCNLNIDVAFEELPVEKKQPPMFKCIIACDGATLGEASFGNKKEAKRLAFQAVWDKLLQCRDPPKQLSTVAPPAPLTHRKRDRGGKPQEPVNFPLTEKDNYLDLATLVVVQNCGPNADPIVVLSRTADANRLKGTFEYEFNNSEFVCTYILGHREVKQATGSTKQEARAKAAAASLACLQSIAPTLRRKRLVDGQGPEVTKDEFGGPGNSSGSHEQIDSDNVGHKLLKMMGWSGGGIGKEGLGIIDPIMVKETSGRQGLGFTGGSIAMNSNFKAKIHQLLREFSNTVVLQDLVFSPEFDNEERKFVHSTARRYGLKSVSVDGPDGRFLTVRHKLSARELVDTILASGPTEKYEVILPGQVQHEDES</sequence>
<dbReference type="SMART" id="SM00443">
    <property type="entry name" value="G_patch"/>
    <property type="match status" value="1"/>
</dbReference>
<evidence type="ECO:0000313" key="8">
    <source>
        <dbReference type="Proteomes" id="UP000821853"/>
    </source>
</evidence>
<dbReference type="SUPFAM" id="SSF54768">
    <property type="entry name" value="dsRNA-binding domain-like"/>
    <property type="match status" value="2"/>
</dbReference>
<evidence type="ECO:0000256" key="1">
    <source>
        <dbReference type="PROSITE-ProRule" id="PRU00266"/>
    </source>
</evidence>
<feature type="domain" description="R3H" evidence="5">
    <location>
        <begin position="427"/>
        <end position="491"/>
    </location>
</feature>
<evidence type="ECO:0000256" key="2">
    <source>
        <dbReference type="SAM" id="MobiDB-lite"/>
    </source>
</evidence>
<dbReference type="EMBL" id="JABSTR010000005">
    <property type="protein sequence ID" value="KAH9370520.1"/>
    <property type="molecule type" value="Genomic_DNA"/>
</dbReference>
<dbReference type="GO" id="GO:0003723">
    <property type="term" value="F:RNA binding"/>
    <property type="evidence" value="ECO:0007669"/>
    <property type="project" value="UniProtKB-UniRule"/>
</dbReference>
<keyword evidence="8" id="KW-1185">Reference proteome</keyword>
<dbReference type="SMART" id="SM00393">
    <property type="entry name" value="R3H"/>
    <property type="match status" value="1"/>
</dbReference>
<evidence type="ECO:0000259" key="5">
    <source>
        <dbReference type="PROSITE" id="PS51061"/>
    </source>
</evidence>
<dbReference type="SUPFAM" id="SSF82708">
    <property type="entry name" value="R3H domain"/>
    <property type="match status" value="1"/>
</dbReference>
<feature type="domain" description="XRN2-binding (XTBD)" evidence="6">
    <location>
        <begin position="4"/>
        <end position="94"/>
    </location>
</feature>
<evidence type="ECO:0000259" key="4">
    <source>
        <dbReference type="PROSITE" id="PS50174"/>
    </source>
</evidence>
<dbReference type="VEuPathDB" id="VectorBase:HLOH_064982"/>
<evidence type="ECO:0000313" key="7">
    <source>
        <dbReference type="EMBL" id="KAH9370520.1"/>
    </source>
</evidence>
<dbReference type="InterPro" id="IPR036867">
    <property type="entry name" value="R3H_dom_sf"/>
</dbReference>
<dbReference type="PANTHER" id="PTHR48430">
    <property type="entry name" value="PARTNER OF XRN-2 PROTEIN 1"/>
    <property type="match status" value="1"/>
</dbReference>
<name>A0A9J6G7L5_HAELO</name>
<gene>
    <name evidence="7" type="ORF">HPB48_006273</name>
</gene>
<dbReference type="Gene3D" id="3.30.160.20">
    <property type="match status" value="2"/>
</dbReference>
<feature type="region of interest" description="Disordered" evidence="2">
    <location>
        <begin position="351"/>
        <end position="375"/>
    </location>
</feature>
<dbReference type="OMA" id="RIHAYEN"/>
<dbReference type="InterPro" id="IPR014720">
    <property type="entry name" value="dsRBD_dom"/>
</dbReference>
<accession>A0A9J6G7L5</accession>
<dbReference type="PROSITE" id="PS50174">
    <property type="entry name" value="G_PATCH"/>
    <property type="match status" value="1"/>
</dbReference>
<dbReference type="Gene3D" id="3.30.1370.50">
    <property type="entry name" value="R3H-like domain"/>
    <property type="match status" value="1"/>
</dbReference>
<dbReference type="Pfam" id="PF01424">
    <property type="entry name" value="R3H"/>
    <property type="match status" value="1"/>
</dbReference>
<feature type="domain" description="DRBM" evidence="3">
    <location>
        <begin position="275"/>
        <end position="338"/>
    </location>
</feature>
<dbReference type="PROSITE" id="PS51061">
    <property type="entry name" value="R3H"/>
    <property type="match status" value="1"/>
</dbReference>
<dbReference type="Pfam" id="PF11952">
    <property type="entry name" value="XTBD"/>
    <property type="match status" value="1"/>
</dbReference>
<evidence type="ECO:0008006" key="9">
    <source>
        <dbReference type="Google" id="ProtNLM"/>
    </source>
</evidence>
<feature type="domain" description="G-patch" evidence="4">
    <location>
        <begin position="376"/>
        <end position="421"/>
    </location>
</feature>
<comment type="caution">
    <text evidence="7">The sequence shown here is derived from an EMBL/GenBank/DDBJ whole genome shotgun (WGS) entry which is preliminary data.</text>
</comment>
<evidence type="ECO:0000259" key="3">
    <source>
        <dbReference type="PROSITE" id="PS50137"/>
    </source>
</evidence>
<dbReference type="PROSITE" id="PS51827">
    <property type="entry name" value="XTBD"/>
    <property type="match status" value="1"/>
</dbReference>
<proteinExistence type="predicted"/>
<dbReference type="InterPro" id="IPR021859">
    <property type="entry name" value="XTBD"/>
</dbReference>
<dbReference type="Proteomes" id="UP000821853">
    <property type="component" value="Chromosome 3"/>
</dbReference>
<feature type="region of interest" description="Disordered" evidence="2">
    <location>
        <begin position="104"/>
        <end position="125"/>
    </location>
</feature>
<dbReference type="InterPro" id="IPR001374">
    <property type="entry name" value="R3H_dom"/>
</dbReference>
<dbReference type="PANTHER" id="PTHR48430:SF1">
    <property type="entry name" value="PARTNER OF XRN-2 PROTEIN 1"/>
    <property type="match status" value="1"/>
</dbReference>
<dbReference type="SMART" id="SM00358">
    <property type="entry name" value="DSRM"/>
    <property type="match status" value="2"/>
</dbReference>
<dbReference type="InterPro" id="IPR000467">
    <property type="entry name" value="G_patch_dom"/>
</dbReference>
<feature type="region of interest" description="Disordered" evidence="2">
    <location>
        <begin position="221"/>
        <end position="250"/>
    </location>
</feature>
<dbReference type="PROSITE" id="PS50137">
    <property type="entry name" value="DS_RBD"/>
    <property type="match status" value="1"/>
</dbReference>
<protein>
    <recommendedName>
        <fullName evidence="9">NF-kappa-B-repressing factor</fullName>
    </recommendedName>
</protein>
<dbReference type="OrthoDB" id="2359216at2759"/>
<dbReference type="Pfam" id="PF00035">
    <property type="entry name" value="dsrm"/>
    <property type="match status" value="1"/>
</dbReference>
<dbReference type="AlphaFoldDB" id="A0A9J6G7L5"/>
<reference evidence="7 8" key="1">
    <citation type="journal article" date="2020" name="Cell">
        <title>Large-Scale Comparative Analyses of Tick Genomes Elucidate Their Genetic Diversity and Vector Capacities.</title>
        <authorList>
            <consortium name="Tick Genome and Microbiome Consortium (TIGMIC)"/>
            <person name="Jia N."/>
            <person name="Wang J."/>
            <person name="Shi W."/>
            <person name="Du L."/>
            <person name="Sun Y."/>
            <person name="Zhan W."/>
            <person name="Jiang J.F."/>
            <person name="Wang Q."/>
            <person name="Zhang B."/>
            <person name="Ji P."/>
            <person name="Bell-Sakyi L."/>
            <person name="Cui X.M."/>
            <person name="Yuan T.T."/>
            <person name="Jiang B.G."/>
            <person name="Yang W.F."/>
            <person name="Lam T.T."/>
            <person name="Chang Q.C."/>
            <person name="Ding S.J."/>
            <person name="Wang X.J."/>
            <person name="Zhu J.G."/>
            <person name="Ruan X.D."/>
            <person name="Zhao L."/>
            <person name="Wei J.T."/>
            <person name="Ye R.Z."/>
            <person name="Que T.C."/>
            <person name="Du C.H."/>
            <person name="Zhou Y.H."/>
            <person name="Cheng J.X."/>
            <person name="Dai P.F."/>
            <person name="Guo W.B."/>
            <person name="Han X.H."/>
            <person name="Huang E.J."/>
            <person name="Li L.F."/>
            <person name="Wei W."/>
            <person name="Gao Y.C."/>
            <person name="Liu J.Z."/>
            <person name="Shao H.Z."/>
            <person name="Wang X."/>
            <person name="Wang C.C."/>
            <person name="Yang T.C."/>
            <person name="Huo Q.B."/>
            <person name="Li W."/>
            <person name="Chen H.Y."/>
            <person name="Chen S.E."/>
            <person name="Zhou L.G."/>
            <person name="Ni X.B."/>
            <person name="Tian J.H."/>
            <person name="Sheng Y."/>
            <person name="Liu T."/>
            <person name="Pan Y.S."/>
            <person name="Xia L.Y."/>
            <person name="Li J."/>
            <person name="Zhao F."/>
            <person name="Cao W.C."/>
        </authorList>
    </citation>
    <scope>NUCLEOTIDE SEQUENCE [LARGE SCALE GENOMIC DNA]</scope>
    <source>
        <strain evidence="7">HaeL-2018</strain>
    </source>
</reference>
<organism evidence="7 8">
    <name type="scientific">Haemaphysalis longicornis</name>
    <name type="common">Bush tick</name>
    <dbReference type="NCBI Taxonomy" id="44386"/>
    <lineage>
        <taxon>Eukaryota</taxon>
        <taxon>Metazoa</taxon>
        <taxon>Ecdysozoa</taxon>
        <taxon>Arthropoda</taxon>
        <taxon>Chelicerata</taxon>
        <taxon>Arachnida</taxon>
        <taxon>Acari</taxon>
        <taxon>Parasitiformes</taxon>
        <taxon>Ixodida</taxon>
        <taxon>Ixodoidea</taxon>
        <taxon>Ixodidae</taxon>
        <taxon>Haemaphysalinae</taxon>
        <taxon>Haemaphysalis</taxon>
    </lineage>
</organism>
<evidence type="ECO:0000259" key="6">
    <source>
        <dbReference type="PROSITE" id="PS51827"/>
    </source>
</evidence>